<accession>A0A841P700</accession>
<sequence>MFAIDETVKRRQAYVKMPPGTVLGRGSFLEGQRRPAMRRLFFAFAFVPLILASSAFAGDAEVKAAQAAIDGQLKAFIADDGVAAYSFAAPNVKQIFPTVDTFMNMVTNGYPPVRKPQTYSFGKVEETSPTSIVQQVLIVGPDGKDYEAVYTLQLQPDGHYQITGCSLRASNSLST</sequence>
<name>A0A841P700_9HYPH</name>
<dbReference type="InterPro" id="IPR032347">
    <property type="entry name" value="DUF4864"/>
</dbReference>
<reference evidence="1 2" key="1">
    <citation type="submission" date="2020-08" db="EMBL/GenBank/DDBJ databases">
        <title>Genomic Encyclopedia of Type Strains, Phase IV (KMG-IV): sequencing the most valuable type-strain genomes for metagenomic binning, comparative biology and taxonomic classification.</title>
        <authorList>
            <person name="Goeker M."/>
        </authorList>
    </citation>
    <scope>NUCLEOTIDE SEQUENCE [LARGE SCALE GENOMIC DNA]</scope>
    <source>
        <strain evidence="1 2">DSM 100039</strain>
    </source>
</reference>
<keyword evidence="2" id="KW-1185">Reference proteome</keyword>
<dbReference type="Pfam" id="PF16156">
    <property type="entry name" value="DUF4864"/>
    <property type="match status" value="1"/>
</dbReference>
<evidence type="ECO:0000313" key="1">
    <source>
        <dbReference type="EMBL" id="MBB6411084.1"/>
    </source>
</evidence>
<dbReference type="EMBL" id="JACHEF010000003">
    <property type="protein sequence ID" value="MBB6411084.1"/>
    <property type="molecule type" value="Genomic_DNA"/>
</dbReference>
<evidence type="ECO:0000313" key="2">
    <source>
        <dbReference type="Proteomes" id="UP000556329"/>
    </source>
</evidence>
<dbReference type="Proteomes" id="UP000556329">
    <property type="component" value="Unassembled WGS sequence"/>
</dbReference>
<proteinExistence type="predicted"/>
<evidence type="ECO:0008006" key="3">
    <source>
        <dbReference type="Google" id="ProtNLM"/>
    </source>
</evidence>
<comment type="caution">
    <text evidence="1">The sequence shown here is derived from an EMBL/GenBank/DDBJ whole genome shotgun (WGS) entry which is preliminary data.</text>
</comment>
<gene>
    <name evidence="1" type="ORF">HNQ71_003758</name>
</gene>
<dbReference type="AlphaFoldDB" id="A0A841P700"/>
<protein>
    <recommendedName>
        <fullName evidence="3">DUF4864 domain-containing protein</fullName>
    </recommendedName>
</protein>
<organism evidence="1 2">
    <name type="scientific">Mesorhizobium sangaii</name>
    <dbReference type="NCBI Taxonomy" id="505389"/>
    <lineage>
        <taxon>Bacteria</taxon>
        <taxon>Pseudomonadati</taxon>
        <taxon>Pseudomonadota</taxon>
        <taxon>Alphaproteobacteria</taxon>
        <taxon>Hyphomicrobiales</taxon>
        <taxon>Phyllobacteriaceae</taxon>
        <taxon>Mesorhizobium</taxon>
    </lineage>
</organism>